<dbReference type="Gene3D" id="2.160.20.80">
    <property type="entry name" value="E3 ubiquitin-protein ligase SopA"/>
    <property type="match status" value="1"/>
</dbReference>
<evidence type="ECO:0000313" key="3">
    <source>
        <dbReference type="Proteomes" id="UP001235303"/>
    </source>
</evidence>
<dbReference type="InterPro" id="IPR001646">
    <property type="entry name" value="5peptide_repeat"/>
</dbReference>
<evidence type="ECO:0000313" key="2">
    <source>
        <dbReference type="EMBL" id="MDJ1171078.1"/>
    </source>
</evidence>
<name>A0ABT7AVY7_9CYAN</name>
<dbReference type="RefSeq" id="WP_283754831.1">
    <property type="nucleotide sequence ID" value="NZ_JAQOSP010000105.1"/>
</dbReference>
<proteinExistence type="predicted"/>
<dbReference type="PANTHER" id="PTHR47485">
    <property type="entry name" value="THYLAKOID LUMENAL 17.4 KDA PROTEIN, CHLOROPLASTIC"/>
    <property type="match status" value="1"/>
</dbReference>
<protein>
    <submittedName>
        <fullName evidence="2">Pentapeptide repeat-containing protein</fullName>
    </submittedName>
</protein>
<keyword evidence="3" id="KW-1185">Reference proteome</keyword>
<accession>A0ABT7AVY7</accession>
<organism evidence="2 3">
    <name type="scientific">Roseofilum acuticapitatum BLCC-M154</name>
    <dbReference type="NCBI Taxonomy" id="3022444"/>
    <lineage>
        <taxon>Bacteria</taxon>
        <taxon>Bacillati</taxon>
        <taxon>Cyanobacteriota</taxon>
        <taxon>Cyanophyceae</taxon>
        <taxon>Desertifilales</taxon>
        <taxon>Desertifilaceae</taxon>
        <taxon>Roseofilum</taxon>
        <taxon>Roseofilum acuticapitatum</taxon>
    </lineage>
</organism>
<evidence type="ECO:0000256" key="1">
    <source>
        <dbReference type="ARBA" id="ARBA00022737"/>
    </source>
</evidence>
<dbReference type="Proteomes" id="UP001235303">
    <property type="component" value="Unassembled WGS sequence"/>
</dbReference>
<comment type="caution">
    <text evidence="2">The sequence shown here is derived from an EMBL/GenBank/DDBJ whole genome shotgun (WGS) entry which is preliminary data.</text>
</comment>
<dbReference type="EMBL" id="JAQOSP010000105">
    <property type="protein sequence ID" value="MDJ1171078.1"/>
    <property type="molecule type" value="Genomic_DNA"/>
</dbReference>
<keyword evidence="1" id="KW-0677">Repeat</keyword>
<dbReference type="SUPFAM" id="SSF141571">
    <property type="entry name" value="Pentapeptide repeat-like"/>
    <property type="match status" value="1"/>
</dbReference>
<dbReference type="Pfam" id="PF00805">
    <property type="entry name" value="Pentapeptide"/>
    <property type="match status" value="3"/>
</dbReference>
<sequence>MSQPLTENRYPEVLSLEWSVVSLSESVGDGQQYDLYLSITCGHRWELLGNGRLQFGLKGGELGLRLKGGFWCSEGDQEPDLSGMGARAIASGTPENPIWRLIPLKSGQILTGSIKGCKWGRIQASSSQEALEATFSLKATDVQIIGAEGLWPHQVTPNQVAIAEQKLVLMLLQSSLQPYISRTLWHSQEEAQIQPPYQPQFDQTPALDLITQITTANTDNFQELAQIAGLNLSDDLAGAKLLGTNLNGLDLSEANLERVYLRGAELCDVDFSGANLQQANFGGADLSGAYLSDANLEGANFHRASLALANLSGANLRGADFTDANLSNANLSDTQLKGANFTRADLTGAGIVLSDMTDVILDDTKVVQTRFKDNPGLTSSLHDALLQRGAIFEEDETE</sequence>
<gene>
    <name evidence="2" type="ORF">PMG71_16740</name>
</gene>
<reference evidence="2 3" key="1">
    <citation type="submission" date="2023-01" db="EMBL/GenBank/DDBJ databases">
        <title>Novel diversity within Roseofilum (Cyanobacteria; Desertifilaceae) from marine benthic mats with descriptions of four novel species.</title>
        <authorList>
            <person name="Wang Y."/>
            <person name="Berthold D.E."/>
            <person name="Hu J."/>
            <person name="Lefler F.W."/>
            <person name="Laughinghouse H.D. IV."/>
        </authorList>
    </citation>
    <scope>NUCLEOTIDE SEQUENCE [LARGE SCALE GENOMIC DNA]</scope>
    <source>
        <strain evidence="2 3">BLCC-M154</strain>
    </source>
</reference>
<dbReference type="PANTHER" id="PTHR47485:SF1">
    <property type="entry name" value="THYLAKOID LUMENAL 17.4 KDA PROTEIN, CHLOROPLASTIC"/>
    <property type="match status" value="1"/>
</dbReference>